<comment type="caution">
    <text evidence="6">The sequence shown here is derived from an EMBL/GenBank/DDBJ whole genome shotgun (WGS) entry which is preliminary data.</text>
</comment>
<keyword evidence="4" id="KW-0804">Transcription</keyword>
<accession>A0ABQ6ELC9</accession>
<comment type="similarity">
    <text evidence="1">Belongs to the LysR transcriptional regulatory family.</text>
</comment>
<keyword evidence="3" id="KW-0238">DNA-binding</keyword>
<dbReference type="PROSITE" id="PS50931">
    <property type="entry name" value="HTH_LYSR"/>
    <property type="match status" value="1"/>
</dbReference>
<dbReference type="Pfam" id="PF00126">
    <property type="entry name" value="HTH_1"/>
    <property type="match status" value="1"/>
</dbReference>
<evidence type="ECO:0000259" key="5">
    <source>
        <dbReference type="PROSITE" id="PS50931"/>
    </source>
</evidence>
<evidence type="ECO:0000256" key="1">
    <source>
        <dbReference type="ARBA" id="ARBA00009437"/>
    </source>
</evidence>
<gene>
    <name evidence="6" type="ORF">GCM10007931_05830</name>
</gene>
<dbReference type="Gene3D" id="1.10.10.10">
    <property type="entry name" value="Winged helix-like DNA-binding domain superfamily/Winged helix DNA-binding domain"/>
    <property type="match status" value="1"/>
</dbReference>
<dbReference type="Proteomes" id="UP001157156">
    <property type="component" value="Unassembled WGS sequence"/>
</dbReference>
<protein>
    <submittedName>
        <fullName evidence="6">LysR family transcriptional regulator</fullName>
    </submittedName>
</protein>
<evidence type="ECO:0000313" key="7">
    <source>
        <dbReference type="Proteomes" id="UP001157156"/>
    </source>
</evidence>
<dbReference type="Pfam" id="PF03466">
    <property type="entry name" value="LysR_substrate"/>
    <property type="match status" value="1"/>
</dbReference>
<dbReference type="CDD" id="cd08422">
    <property type="entry name" value="PBP2_CrgA_like"/>
    <property type="match status" value="1"/>
</dbReference>
<dbReference type="InterPro" id="IPR000847">
    <property type="entry name" value="LysR_HTH_N"/>
</dbReference>
<dbReference type="SUPFAM" id="SSF53850">
    <property type="entry name" value="Periplasmic binding protein-like II"/>
    <property type="match status" value="1"/>
</dbReference>
<evidence type="ECO:0000256" key="3">
    <source>
        <dbReference type="ARBA" id="ARBA00023125"/>
    </source>
</evidence>
<dbReference type="PANTHER" id="PTHR30537">
    <property type="entry name" value="HTH-TYPE TRANSCRIPTIONAL REGULATOR"/>
    <property type="match status" value="1"/>
</dbReference>
<organism evidence="6 7">
    <name type="scientific">Vibrio algivorus</name>
    <dbReference type="NCBI Taxonomy" id="1667024"/>
    <lineage>
        <taxon>Bacteria</taxon>
        <taxon>Pseudomonadati</taxon>
        <taxon>Pseudomonadota</taxon>
        <taxon>Gammaproteobacteria</taxon>
        <taxon>Vibrionales</taxon>
        <taxon>Vibrionaceae</taxon>
        <taxon>Vibrio</taxon>
    </lineage>
</organism>
<keyword evidence="7" id="KW-1185">Reference proteome</keyword>
<proteinExistence type="inferred from homology"/>
<keyword evidence="2" id="KW-0805">Transcription regulation</keyword>
<dbReference type="InterPro" id="IPR036390">
    <property type="entry name" value="WH_DNA-bd_sf"/>
</dbReference>
<sequence>MDKLNVMNSFVFVAEKGSYTAAAQHLGRTKALMSTHVSQLENALEVRLIHRSTRGLQLTDAGRAYYEQAKRILDDISMVEVGLKSDQQQVAGRLRISAPTTFGECVLMPFVAQFIKQHPDLNIDVVLNDRFVDLVSEGYDLAIRIGHLQDSDLIAVSVGHMTLKVCASPQFIAQYGLPNHPHQLSNLPAVFDSNYKGPKLRQCFKQGETFSFPIQATISVNNALASATLAANANLLTISPDFAVDPYIKSGKLSQLLPDYDFGAYPVNVVYSHRKYLQHKVNVFNQALKAYMAQSYPTQRS</sequence>
<reference evidence="7" key="1">
    <citation type="journal article" date="2019" name="Int. J. Syst. Evol. Microbiol.">
        <title>The Global Catalogue of Microorganisms (GCM) 10K type strain sequencing project: providing services to taxonomists for standard genome sequencing and annotation.</title>
        <authorList>
            <consortium name="The Broad Institute Genomics Platform"/>
            <consortium name="The Broad Institute Genome Sequencing Center for Infectious Disease"/>
            <person name="Wu L."/>
            <person name="Ma J."/>
        </authorList>
    </citation>
    <scope>NUCLEOTIDE SEQUENCE [LARGE SCALE GENOMIC DNA]</scope>
    <source>
        <strain evidence="7">NBRC 111146</strain>
    </source>
</reference>
<evidence type="ECO:0000256" key="4">
    <source>
        <dbReference type="ARBA" id="ARBA00023163"/>
    </source>
</evidence>
<dbReference type="RefSeq" id="WP_089124011.1">
    <property type="nucleotide sequence ID" value="NZ_BSPV01000003.1"/>
</dbReference>
<dbReference type="InterPro" id="IPR005119">
    <property type="entry name" value="LysR_subst-bd"/>
</dbReference>
<dbReference type="EMBL" id="BSPV01000003">
    <property type="protein sequence ID" value="GLT13609.1"/>
    <property type="molecule type" value="Genomic_DNA"/>
</dbReference>
<dbReference type="PANTHER" id="PTHR30537:SF5">
    <property type="entry name" value="HTH-TYPE TRANSCRIPTIONAL ACTIVATOR TTDR-RELATED"/>
    <property type="match status" value="1"/>
</dbReference>
<name>A0ABQ6ELC9_9VIBR</name>
<evidence type="ECO:0000313" key="6">
    <source>
        <dbReference type="EMBL" id="GLT13609.1"/>
    </source>
</evidence>
<dbReference type="SUPFAM" id="SSF46785">
    <property type="entry name" value="Winged helix' DNA-binding domain"/>
    <property type="match status" value="1"/>
</dbReference>
<dbReference type="InterPro" id="IPR036388">
    <property type="entry name" value="WH-like_DNA-bd_sf"/>
</dbReference>
<evidence type="ECO:0000256" key="2">
    <source>
        <dbReference type="ARBA" id="ARBA00023015"/>
    </source>
</evidence>
<dbReference type="InterPro" id="IPR058163">
    <property type="entry name" value="LysR-type_TF_proteobact-type"/>
</dbReference>
<dbReference type="Gene3D" id="3.40.190.290">
    <property type="match status" value="1"/>
</dbReference>
<feature type="domain" description="HTH lysR-type" evidence="5">
    <location>
        <begin position="1"/>
        <end position="59"/>
    </location>
</feature>